<evidence type="ECO:0000313" key="1">
    <source>
        <dbReference type="EMBL" id="KAF2252750.1"/>
    </source>
</evidence>
<protein>
    <submittedName>
        <fullName evidence="1">Uncharacterized protein</fullName>
    </submittedName>
</protein>
<dbReference type="AlphaFoldDB" id="A0A6A6IT26"/>
<gene>
    <name evidence="1" type="ORF">BU26DRAFT_601006</name>
</gene>
<keyword evidence="2" id="KW-1185">Reference proteome</keyword>
<dbReference type="EMBL" id="ML987191">
    <property type="protein sequence ID" value="KAF2252750.1"/>
    <property type="molecule type" value="Genomic_DNA"/>
</dbReference>
<organism evidence="1 2">
    <name type="scientific">Trematosphaeria pertusa</name>
    <dbReference type="NCBI Taxonomy" id="390896"/>
    <lineage>
        <taxon>Eukaryota</taxon>
        <taxon>Fungi</taxon>
        <taxon>Dikarya</taxon>
        <taxon>Ascomycota</taxon>
        <taxon>Pezizomycotina</taxon>
        <taxon>Dothideomycetes</taxon>
        <taxon>Pleosporomycetidae</taxon>
        <taxon>Pleosporales</taxon>
        <taxon>Massarineae</taxon>
        <taxon>Trematosphaeriaceae</taxon>
        <taxon>Trematosphaeria</taxon>
    </lineage>
</organism>
<evidence type="ECO:0000313" key="2">
    <source>
        <dbReference type="Proteomes" id="UP000800094"/>
    </source>
</evidence>
<proteinExistence type="predicted"/>
<dbReference type="RefSeq" id="XP_033687754.1">
    <property type="nucleotide sequence ID" value="XM_033835224.1"/>
</dbReference>
<reference evidence="1" key="1">
    <citation type="journal article" date="2020" name="Stud. Mycol.">
        <title>101 Dothideomycetes genomes: a test case for predicting lifestyles and emergence of pathogens.</title>
        <authorList>
            <person name="Haridas S."/>
            <person name="Albert R."/>
            <person name="Binder M."/>
            <person name="Bloem J."/>
            <person name="Labutti K."/>
            <person name="Salamov A."/>
            <person name="Andreopoulos B."/>
            <person name="Baker S."/>
            <person name="Barry K."/>
            <person name="Bills G."/>
            <person name="Bluhm B."/>
            <person name="Cannon C."/>
            <person name="Castanera R."/>
            <person name="Culley D."/>
            <person name="Daum C."/>
            <person name="Ezra D."/>
            <person name="Gonzalez J."/>
            <person name="Henrissat B."/>
            <person name="Kuo A."/>
            <person name="Liang C."/>
            <person name="Lipzen A."/>
            <person name="Lutzoni F."/>
            <person name="Magnuson J."/>
            <person name="Mondo S."/>
            <person name="Nolan M."/>
            <person name="Ohm R."/>
            <person name="Pangilinan J."/>
            <person name="Park H.-J."/>
            <person name="Ramirez L."/>
            <person name="Alfaro M."/>
            <person name="Sun H."/>
            <person name="Tritt A."/>
            <person name="Yoshinaga Y."/>
            <person name="Zwiers L.-H."/>
            <person name="Turgeon B."/>
            <person name="Goodwin S."/>
            <person name="Spatafora J."/>
            <person name="Crous P."/>
            <person name="Grigoriev I."/>
        </authorList>
    </citation>
    <scope>NUCLEOTIDE SEQUENCE</scope>
    <source>
        <strain evidence="1">CBS 122368</strain>
    </source>
</reference>
<sequence length="133" mass="15152">MALTAARNEGYHFWGVEGASHYIALDETHFSNEYVPEPLRDISPEDYDSNNALCKLLLETTGDELDVLLLGRLLNADELDEEDPESMGTVALLARRSDMDGEMVWERLGICVWATRYLEHEKGIWKSRECTLC</sequence>
<accession>A0A6A6IT26</accession>
<dbReference type="Proteomes" id="UP000800094">
    <property type="component" value="Unassembled WGS sequence"/>
</dbReference>
<name>A0A6A6IT26_9PLEO</name>
<dbReference type="GeneID" id="54588554"/>